<keyword evidence="2" id="KW-1185">Reference proteome</keyword>
<reference evidence="1 2" key="2">
    <citation type="journal article" date="2016" name="Genome Announc.">
        <title>Complete Genome Sequences of Two Interactive Moderate Thermophiles, Paenibacillus napthalenovorans 32O-Y and Paenibacillus sp. 32O-W.</title>
        <authorList>
            <person name="Butler R.R.III."/>
            <person name="Wang J."/>
            <person name="Stark B.C."/>
            <person name="Pombert J.F."/>
        </authorList>
    </citation>
    <scope>NUCLEOTIDE SEQUENCE [LARGE SCALE GENOMIC DNA]</scope>
    <source>
        <strain evidence="1 2">32O-Y</strain>
    </source>
</reference>
<name>A0A0U2VP36_9BACL</name>
<accession>A0A0U2VP36</accession>
<dbReference type="Proteomes" id="UP000061660">
    <property type="component" value="Chromosome"/>
</dbReference>
<dbReference type="AlphaFoldDB" id="A0A0U2VP36"/>
<evidence type="ECO:0000313" key="2">
    <source>
        <dbReference type="Proteomes" id="UP000061660"/>
    </source>
</evidence>
<dbReference type="EMBL" id="CP013652">
    <property type="protein sequence ID" value="ALS22534.1"/>
    <property type="molecule type" value="Genomic_DNA"/>
</dbReference>
<reference evidence="2" key="1">
    <citation type="submission" date="2015-12" db="EMBL/GenBank/DDBJ databases">
        <title>Complete genome sequences of two moderately thermophilic Paenibacillus species.</title>
        <authorList>
            <person name="Butler R.III."/>
            <person name="Wang J."/>
            <person name="Stark B.C."/>
            <person name="Pombert J.-F."/>
        </authorList>
    </citation>
    <scope>NUCLEOTIDE SEQUENCE [LARGE SCALE GENOMIC DNA]</scope>
    <source>
        <strain evidence="2">32O-Y</strain>
    </source>
</reference>
<dbReference type="InterPro" id="IPR009936">
    <property type="entry name" value="DUF1468"/>
</dbReference>
<evidence type="ECO:0000313" key="1">
    <source>
        <dbReference type="EMBL" id="ALS22534.1"/>
    </source>
</evidence>
<sequence>MLVEIIFGASLLILMLVFFVQSMKLPFLIKNGLMGAGFFPRILIIILIALIIYYLVKLILKRRRYPQKEPVLKSTVWQQCFLMVMMAVSLWAGDYLGMELTIGLFLLVTLVMVEKLSWVRAAIFSAAATVCIYFIFDVWLGLNLPKGILG</sequence>
<dbReference type="KEGG" id="pnp:IJ22_21600"/>
<gene>
    <name evidence="1" type="ORF">IJ22_21600</name>
</gene>
<dbReference type="Pfam" id="PF07331">
    <property type="entry name" value="TctB"/>
    <property type="match status" value="1"/>
</dbReference>
<organism evidence="1 2">
    <name type="scientific">Paenibacillus naphthalenovorans</name>
    <dbReference type="NCBI Taxonomy" id="162209"/>
    <lineage>
        <taxon>Bacteria</taxon>
        <taxon>Bacillati</taxon>
        <taxon>Bacillota</taxon>
        <taxon>Bacilli</taxon>
        <taxon>Bacillales</taxon>
        <taxon>Paenibacillaceae</taxon>
        <taxon>Paenibacillus</taxon>
    </lineage>
</organism>
<dbReference type="PATRIC" id="fig|162209.4.peg.2296"/>
<dbReference type="STRING" id="162209.IJ22_21600"/>
<keyword evidence="1" id="KW-0675">Receptor</keyword>
<proteinExistence type="predicted"/>
<dbReference type="RefSeq" id="WP_062408765.1">
    <property type="nucleotide sequence ID" value="NZ_CP013652.1"/>
</dbReference>
<protein>
    <submittedName>
        <fullName evidence="1">Tripartite tricarboxylate transporter family receptor</fullName>
    </submittedName>
</protein>